<dbReference type="Proteomes" id="UP001341840">
    <property type="component" value="Unassembled WGS sequence"/>
</dbReference>
<feature type="compositionally biased region" description="Low complexity" evidence="1">
    <location>
        <begin position="1"/>
        <end position="15"/>
    </location>
</feature>
<evidence type="ECO:0000313" key="2">
    <source>
        <dbReference type="EMBL" id="MED6221318.1"/>
    </source>
</evidence>
<gene>
    <name evidence="2" type="ORF">PIB30_053260</name>
</gene>
<feature type="compositionally biased region" description="Low complexity" evidence="1">
    <location>
        <begin position="36"/>
        <end position="62"/>
    </location>
</feature>
<protein>
    <submittedName>
        <fullName evidence="2">Uncharacterized protein</fullName>
    </submittedName>
</protein>
<feature type="compositionally biased region" description="Polar residues" evidence="1">
    <location>
        <begin position="16"/>
        <end position="35"/>
    </location>
</feature>
<feature type="compositionally biased region" description="Low complexity" evidence="1">
    <location>
        <begin position="90"/>
        <end position="102"/>
    </location>
</feature>
<feature type="region of interest" description="Disordered" evidence="1">
    <location>
        <begin position="1"/>
        <end position="102"/>
    </location>
</feature>
<keyword evidence="3" id="KW-1185">Reference proteome</keyword>
<evidence type="ECO:0000256" key="1">
    <source>
        <dbReference type="SAM" id="MobiDB-lite"/>
    </source>
</evidence>
<name>A0ABU6ZH89_9FABA</name>
<sequence>MSNVNSNANVESNSSDLTNSQTSAQNSSHVDNARQSSGNQNVNGGNNRNGNGGNNHNSRTRNVQQPFTPPPNTNLAVQFGTNPPFFAETSRSIGVSSSSNSGISIQTVRNLIEERIC</sequence>
<reference evidence="2 3" key="1">
    <citation type="journal article" date="2023" name="Plants (Basel)">
        <title>Bridging the Gap: Combining Genomics and Transcriptomics Approaches to Understand Stylosanthes scabra, an Orphan Legume from the Brazilian Caatinga.</title>
        <authorList>
            <person name="Ferreira-Neto J.R.C."/>
            <person name="da Silva M.D."/>
            <person name="Binneck E."/>
            <person name="de Melo N.F."/>
            <person name="da Silva R.H."/>
            <person name="de Melo A.L.T.M."/>
            <person name="Pandolfi V."/>
            <person name="Bustamante F.O."/>
            <person name="Brasileiro-Vidal A.C."/>
            <person name="Benko-Iseppon A.M."/>
        </authorList>
    </citation>
    <scope>NUCLEOTIDE SEQUENCE [LARGE SCALE GENOMIC DNA]</scope>
    <source>
        <tissue evidence="2">Leaves</tissue>
    </source>
</reference>
<comment type="caution">
    <text evidence="2">The sequence shown here is derived from an EMBL/GenBank/DDBJ whole genome shotgun (WGS) entry which is preliminary data.</text>
</comment>
<proteinExistence type="predicted"/>
<organism evidence="2 3">
    <name type="scientific">Stylosanthes scabra</name>
    <dbReference type="NCBI Taxonomy" id="79078"/>
    <lineage>
        <taxon>Eukaryota</taxon>
        <taxon>Viridiplantae</taxon>
        <taxon>Streptophyta</taxon>
        <taxon>Embryophyta</taxon>
        <taxon>Tracheophyta</taxon>
        <taxon>Spermatophyta</taxon>
        <taxon>Magnoliopsida</taxon>
        <taxon>eudicotyledons</taxon>
        <taxon>Gunneridae</taxon>
        <taxon>Pentapetalae</taxon>
        <taxon>rosids</taxon>
        <taxon>fabids</taxon>
        <taxon>Fabales</taxon>
        <taxon>Fabaceae</taxon>
        <taxon>Papilionoideae</taxon>
        <taxon>50 kb inversion clade</taxon>
        <taxon>dalbergioids sensu lato</taxon>
        <taxon>Dalbergieae</taxon>
        <taxon>Pterocarpus clade</taxon>
        <taxon>Stylosanthes</taxon>
    </lineage>
</organism>
<dbReference type="EMBL" id="JASCZI010272254">
    <property type="protein sequence ID" value="MED6221318.1"/>
    <property type="molecule type" value="Genomic_DNA"/>
</dbReference>
<evidence type="ECO:0000313" key="3">
    <source>
        <dbReference type="Proteomes" id="UP001341840"/>
    </source>
</evidence>
<accession>A0ABU6ZH89</accession>